<proteinExistence type="predicted"/>
<evidence type="ECO:0000313" key="4">
    <source>
        <dbReference type="Proteomes" id="UP000230233"/>
    </source>
</evidence>
<feature type="signal peptide" evidence="2">
    <location>
        <begin position="1"/>
        <end position="16"/>
    </location>
</feature>
<keyword evidence="1" id="KW-0812">Transmembrane</keyword>
<dbReference type="AlphaFoldDB" id="A0A2G5SSW9"/>
<keyword evidence="1" id="KW-1133">Transmembrane helix</keyword>
<evidence type="ECO:0000256" key="1">
    <source>
        <dbReference type="SAM" id="Phobius"/>
    </source>
</evidence>
<keyword evidence="4" id="KW-1185">Reference proteome</keyword>
<feature type="transmembrane region" description="Helical" evidence="1">
    <location>
        <begin position="70"/>
        <end position="93"/>
    </location>
</feature>
<evidence type="ECO:0000313" key="3">
    <source>
        <dbReference type="EMBL" id="PIC18058.1"/>
    </source>
</evidence>
<dbReference type="EMBL" id="PDUG01000006">
    <property type="protein sequence ID" value="PIC18058.1"/>
    <property type="molecule type" value="Genomic_DNA"/>
</dbReference>
<keyword evidence="2" id="KW-0732">Signal</keyword>
<protein>
    <submittedName>
        <fullName evidence="3">Uncharacterized protein</fullName>
    </submittedName>
</protein>
<accession>A0A2G5SSW9</accession>
<dbReference type="Proteomes" id="UP000230233">
    <property type="component" value="Chromosome X"/>
</dbReference>
<feature type="chain" id="PRO_5013801463" evidence="2">
    <location>
        <begin position="17"/>
        <end position="160"/>
    </location>
</feature>
<name>A0A2G5SSW9_9PELO</name>
<gene>
    <name evidence="3" type="primary">Cnig_chr_X.g24087</name>
    <name evidence="3" type="ORF">B9Z55_024087</name>
</gene>
<reference evidence="4" key="1">
    <citation type="submission" date="2017-10" db="EMBL/GenBank/DDBJ databases">
        <title>Rapid genome shrinkage in a self-fertile nematode reveals novel sperm competition proteins.</title>
        <authorList>
            <person name="Yin D."/>
            <person name="Schwarz E.M."/>
            <person name="Thomas C.G."/>
            <person name="Felde R.L."/>
            <person name="Korf I.F."/>
            <person name="Cutter A.D."/>
            <person name="Schartner C.M."/>
            <person name="Ralston E.J."/>
            <person name="Meyer B.J."/>
            <person name="Haag E.S."/>
        </authorList>
    </citation>
    <scope>NUCLEOTIDE SEQUENCE [LARGE SCALE GENOMIC DNA]</scope>
    <source>
        <strain evidence="4">JU1422</strain>
    </source>
</reference>
<sequence>MMMCFLFIIAFSMATAGSNTDPTVALLNATDSEVLMENTTYSSSNTFSVFGIIRLPSSIVVFDHRLDTRLTCIIVTVVILVALIMLTCIILCWCRKNGVRNICCLRQIVKYCKRRAQKTRYRRKQTSLNSKIYREKKIEIELKKRASKESIEPKDVIPDV</sequence>
<organism evidence="3 4">
    <name type="scientific">Caenorhabditis nigoni</name>
    <dbReference type="NCBI Taxonomy" id="1611254"/>
    <lineage>
        <taxon>Eukaryota</taxon>
        <taxon>Metazoa</taxon>
        <taxon>Ecdysozoa</taxon>
        <taxon>Nematoda</taxon>
        <taxon>Chromadorea</taxon>
        <taxon>Rhabditida</taxon>
        <taxon>Rhabditina</taxon>
        <taxon>Rhabditomorpha</taxon>
        <taxon>Rhabditoidea</taxon>
        <taxon>Rhabditidae</taxon>
        <taxon>Peloderinae</taxon>
        <taxon>Caenorhabditis</taxon>
    </lineage>
</organism>
<keyword evidence="1" id="KW-0472">Membrane</keyword>
<evidence type="ECO:0000256" key="2">
    <source>
        <dbReference type="SAM" id="SignalP"/>
    </source>
</evidence>
<comment type="caution">
    <text evidence="3">The sequence shown here is derived from an EMBL/GenBank/DDBJ whole genome shotgun (WGS) entry which is preliminary data.</text>
</comment>